<organism evidence="1 2">
    <name type="scientific">Dyadobacter chenwenxiniae</name>
    <dbReference type="NCBI Taxonomy" id="2906456"/>
    <lineage>
        <taxon>Bacteria</taxon>
        <taxon>Pseudomonadati</taxon>
        <taxon>Bacteroidota</taxon>
        <taxon>Cytophagia</taxon>
        <taxon>Cytophagales</taxon>
        <taxon>Spirosomataceae</taxon>
        <taxon>Dyadobacter</taxon>
    </lineage>
</organism>
<evidence type="ECO:0000313" key="2">
    <source>
        <dbReference type="Proteomes" id="UP001139000"/>
    </source>
</evidence>
<dbReference type="EMBL" id="JAJTTC010000005">
    <property type="protein sequence ID" value="MCF0063769.1"/>
    <property type="molecule type" value="Genomic_DNA"/>
</dbReference>
<dbReference type="RefSeq" id="WP_234656697.1">
    <property type="nucleotide sequence ID" value="NZ_CP094997.1"/>
</dbReference>
<accession>A0A9X1PNY6</accession>
<reference evidence="1" key="1">
    <citation type="submission" date="2021-12" db="EMBL/GenBank/DDBJ databases">
        <title>Novel species in genus Dyadobacter.</title>
        <authorList>
            <person name="Ma C."/>
        </authorList>
    </citation>
    <scope>NUCLEOTIDE SEQUENCE</scope>
    <source>
        <strain evidence="1">LJ419</strain>
    </source>
</reference>
<protein>
    <submittedName>
        <fullName evidence="1">Uncharacterized protein</fullName>
    </submittedName>
</protein>
<name>A0A9X1PNY6_9BACT</name>
<dbReference type="AlphaFoldDB" id="A0A9X1PNY6"/>
<comment type="caution">
    <text evidence="1">The sequence shown here is derived from an EMBL/GenBank/DDBJ whole genome shotgun (WGS) entry which is preliminary data.</text>
</comment>
<sequence>MSINVMMSNIGVDTQDHLKLSVINEKPFKGEAGYYFSLASVPLSHKEYIFVATPLKRGYFLVGGRQMLVGHTLTVRDRKGFSNYFSGEKYNAILTIREEDKTESGITNYRGTLEIQYGSEKRKFKVHGRQYH</sequence>
<dbReference type="Proteomes" id="UP001139000">
    <property type="component" value="Unassembled WGS sequence"/>
</dbReference>
<gene>
    <name evidence="1" type="ORF">LXM26_19805</name>
</gene>
<proteinExistence type="predicted"/>
<evidence type="ECO:0000313" key="1">
    <source>
        <dbReference type="EMBL" id="MCF0063769.1"/>
    </source>
</evidence>
<keyword evidence="2" id="KW-1185">Reference proteome</keyword>